<proteinExistence type="predicted"/>
<organism evidence="2 3">
    <name type="scientific">Oceaniradius stylonematis</name>
    <dbReference type="NCBI Taxonomy" id="2184161"/>
    <lineage>
        <taxon>Bacteria</taxon>
        <taxon>Pseudomonadati</taxon>
        <taxon>Pseudomonadota</taxon>
        <taxon>Alphaproteobacteria</taxon>
        <taxon>Hyphomicrobiales</taxon>
        <taxon>Ahrensiaceae</taxon>
        <taxon>Oceaniradius</taxon>
    </lineage>
</organism>
<reference evidence="2 3" key="1">
    <citation type="journal article" date="2018" name="Int. J. Syst. Bacteriol.">
        <title>Oceaniradius stylonemae gen. nov., sp. nov., isolated from a red alga, Stylonema cornu-cervi.</title>
        <authorList>
            <person name="Jeong S."/>
        </authorList>
    </citation>
    <scope>NUCLEOTIDE SEQUENCE [LARGE SCALE GENOMIC DNA]</scope>
    <source>
        <strain evidence="2 3">StC1</strain>
    </source>
</reference>
<feature type="domain" description="Endonuclease/exonuclease/phosphatase" evidence="1">
    <location>
        <begin position="9"/>
        <end position="371"/>
    </location>
</feature>
<keyword evidence="3" id="KW-1185">Reference proteome</keyword>
<dbReference type="Pfam" id="PF03372">
    <property type="entry name" value="Exo_endo_phos"/>
    <property type="match status" value="1"/>
</dbReference>
<comment type="caution">
    <text evidence="2">The sequence shown here is derived from an EMBL/GenBank/DDBJ whole genome shotgun (WGS) entry which is preliminary data.</text>
</comment>
<dbReference type="InterPro" id="IPR036691">
    <property type="entry name" value="Endo/exonu/phosph_ase_sf"/>
</dbReference>
<evidence type="ECO:0000313" key="2">
    <source>
        <dbReference type="EMBL" id="RKF07660.1"/>
    </source>
</evidence>
<accession>A0A3A8AIZ9</accession>
<dbReference type="Proteomes" id="UP000246132">
    <property type="component" value="Unassembled WGS sequence"/>
</dbReference>
<gene>
    <name evidence="2" type="ORF">DEM25_007815</name>
</gene>
<name>A0A3A8AIZ9_9HYPH</name>
<sequence>MPNVKVCLWNIQNYGQESGRYNGAGLAVGNALRNRFIARFVHANAIDVLLIQEVNQAPETALKDLRTQLNALYAAGQRDWRVSWCGSAIAHRDTDEATTAADIIYRTGARTEGYAVVWRAARATFRMIRGLYPIADGTTPSNVRSPLNISQRGRPTGNNRIGGGREKFSATGGFRRVHTLPYDYDDGTDDYQLMAAWPKLNYPATSKYDAMGIQWEKARRPAYVVLKLADAHDTLCPVGVYHAPSNQVRSSWGAFMSGLARELYAVNGIDAHNIPEADQLVALTKCVFGGDFNWSQSQASWPGEYEYFTRDRNRNYRGGAQCSERPLHTAGDAARRTTVQIVEGVAHDQPITGPNTADYLRHKIDLVFYPTGSGITAQRIDLLNELLVDGARLPANRVYSDPLQQTDAYLAHMEAQVANPFNYWPQRMAATGPEQHVEFKPRHRPKYKKWLPVITGAWGGTFTNWATTRAQFGAGAVTDARRAAEFTHIFISDHLPLVATIPT</sequence>
<dbReference type="RefSeq" id="WP_109765515.1">
    <property type="nucleotide sequence ID" value="NZ_QFWV02000004.1"/>
</dbReference>
<dbReference type="EMBL" id="QFWV02000004">
    <property type="protein sequence ID" value="RKF07660.1"/>
    <property type="molecule type" value="Genomic_DNA"/>
</dbReference>
<dbReference type="OrthoDB" id="9795156at2"/>
<evidence type="ECO:0000259" key="1">
    <source>
        <dbReference type="Pfam" id="PF03372"/>
    </source>
</evidence>
<dbReference type="Gene3D" id="3.60.10.10">
    <property type="entry name" value="Endonuclease/exonuclease/phosphatase"/>
    <property type="match status" value="1"/>
</dbReference>
<dbReference type="AlphaFoldDB" id="A0A3A8AIZ9"/>
<evidence type="ECO:0000313" key="3">
    <source>
        <dbReference type="Proteomes" id="UP000246132"/>
    </source>
</evidence>
<dbReference type="InterPro" id="IPR005135">
    <property type="entry name" value="Endo/exonuclease/phosphatase"/>
</dbReference>
<protein>
    <recommendedName>
        <fullName evidence="1">Endonuclease/exonuclease/phosphatase domain-containing protein</fullName>
    </recommendedName>
</protein>
<dbReference type="SUPFAM" id="SSF56219">
    <property type="entry name" value="DNase I-like"/>
    <property type="match status" value="1"/>
</dbReference>